<reference evidence="2 3" key="1">
    <citation type="submission" date="2019-05" db="EMBL/GenBank/DDBJ databases">
        <title>Another draft genome of Portunus trituberculatus and its Hox gene families provides insights of decapod evolution.</title>
        <authorList>
            <person name="Jeong J.-H."/>
            <person name="Song I."/>
            <person name="Kim S."/>
            <person name="Choi T."/>
            <person name="Kim D."/>
            <person name="Ryu S."/>
            <person name="Kim W."/>
        </authorList>
    </citation>
    <scope>NUCLEOTIDE SEQUENCE [LARGE SCALE GENOMIC DNA]</scope>
    <source>
        <tissue evidence="2">Muscle</tissue>
    </source>
</reference>
<dbReference type="Proteomes" id="UP000324222">
    <property type="component" value="Unassembled WGS sequence"/>
</dbReference>
<evidence type="ECO:0000313" key="2">
    <source>
        <dbReference type="EMBL" id="MPC74572.1"/>
    </source>
</evidence>
<organism evidence="2 3">
    <name type="scientific">Portunus trituberculatus</name>
    <name type="common">Swimming crab</name>
    <name type="synonym">Neptunus trituberculatus</name>
    <dbReference type="NCBI Taxonomy" id="210409"/>
    <lineage>
        <taxon>Eukaryota</taxon>
        <taxon>Metazoa</taxon>
        <taxon>Ecdysozoa</taxon>
        <taxon>Arthropoda</taxon>
        <taxon>Crustacea</taxon>
        <taxon>Multicrustacea</taxon>
        <taxon>Malacostraca</taxon>
        <taxon>Eumalacostraca</taxon>
        <taxon>Eucarida</taxon>
        <taxon>Decapoda</taxon>
        <taxon>Pleocyemata</taxon>
        <taxon>Brachyura</taxon>
        <taxon>Eubrachyura</taxon>
        <taxon>Portunoidea</taxon>
        <taxon>Portunidae</taxon>
        <taxon>Portuninae</taxon>
        <taxon>Portunus</taxon>
    </lineage>
</organism>
<evidence type="ECO:0000313" key="3">
    <source>
        <dbReference type="Proteomes" id="UP000324222"/>
    </source>
</evidence>
<dbReference type="AlphaFoldDB" id="A0A5B7HTB4"/>
<accession>A0A5B7HTB4</accession>
<name>A0A5B7HTB4_PORTR</name>
<keyword evidence="3" id="KW-1185">Reference proteome</keyword>
<sequence>MSVILDMFMQDNEEEEEKWMEEQAGFMCEEVEVVGEERQRHQEAEGDGTGIISSRETPLPFNPWESAPSSPLPVFSSLLQGSTCCCCCY</sequence>
<comment type="caution">
    <text evidence="2">The sequence shown here is derived from an EMBL/GenBank/DDBJ whole genome shotgun (WGS) entry which is preliminary data.</text>
</comment>
<feature type="region of interest" description="Disordered" evidence="1">
    <location>
        <begin position="38"/>
        <end position="65"/>
    </location>
</feature>
<dbReference type="EMBL" id="VSRR010039200">
    <property type="protein sequence ID" value="MPC74572.1"/>
    <property type="molecule type" value="Genomic_DNA"/>
</dbReference>
<proteinExistence type="predicted"/>
<protein>
    <submittedName>
        <fullName evidence="2">Uncharacterized protein</fullName>
    </submittedName>
</protein>
<evidence type="ECO:0000256" key="1">
    <source>
        <dbReference type="SAM" id="MobiDB-lite"/>
    </source>
</evidence>
<gene>
    <name evidence="2" type="ORF">E2C01_068935</name>
</gene>